<protein>
    <submittedName>
        <fullName evidence="1">Uncharacterized protein</fullName>
    </submittedName>
</protein>
<evidence type="ECO:0000313" key="1">
    <source>
        <dbReference type="EMBL" id="MCH92257.1"/>
    </source>
</evidence>
<organism evidence="1 2">
    <name type="scientific">Trifolium medium</name>
    <dbReference type="NCBI Taxonomy" id="97028"/>
    <lineage>
        <taxon>Eukaryota</taxon>
        <taxon>Viridiplantae</taxon>
        <taxon>Streptophyta</taxon>
        <taxon>Embryophyta</taxon>
        <taxon>Tracheophyta</taxon>
        <taxon>Spermatophyta</taxon>
        <taxon>Magnoliopsida</taxon>
        <taxon>eudicotyledons</taxon>
        <taxon>Gunneridae</taxon>
        <taxon>Pentapetalae</taxon>
        <taxon>rosids</taxon>
        <taxon>fabids</taxon>
        <taxon>Fabales</taxon>
        <taxon>Fabaceae</taxon>
        <taxon>Papilionoideae</taxon>
        <taxon>50 kb inversion clade</taxon>
        <taxon>NPAAA clade</taxon>
        <taxon>Hologalegina</taxon>
        <taxon>IRL clade</taxon>
        <taxon>Trifolieae</taxon>
        <taxon>Trifolium</taxon>
    </lineage>
</organism>
<dbReference type="AlphaFoldDB" id="A0A392MXJ4"/>
<feature type="non-terminal residue" evidence="1">
    <location>
        <position position="60"/>
    </location>
</feature>
<sequence length="60" mass="6920">MRITMRMKNFPERSLGSYTKQILGLIGSNAQAHTLQITSWHQPVFHVLVCNPTRPDTEHM</sequence>
<name>A0A392MXJ4_9FABA</name>
<comment type="caution">
    <text evidence="1">The sequence shown here is derived from an EMBL/GenBank/DDBJ whole genome shotgun (WGS) entry which is preliminary data.</text>
</comment>
<proteinExistence type="predicted"/>
<evidence type="ECO:0000313" key="2">
    <source>
        <dbReference type="Proteomes" id="UP000265520"/>
    </source>
</evidence>
<gene>
    <name evidence="1" type="ORF">A2U01_0013194</name>
</gene>
<accession>A0A392MXJ4</accession>
<dbReference type="Proteomes" id="UP000265520">
    <property type="component" value="Unassembled WGS sequence"/>
</dbReference>
<keyword evidence="2" id="KW-1185">Reference proteome</keyword>
<dbReference type="EMBL" id="LXQA010022286">
    <property type="protein sequence ID" value="MCH92257.1"/>
    <property type="molecule type" value="Genomic_DNA"/>
</dbReference>
<reference evidence="1 2" key="1">
    <citation type="journal article" date="2018" name="Front. Plant Sci.">
        <title>Red Clover (Trifolium pratense) and Zigzag Clover (T. medium) - A Picture of Genomic Similarities and Differences.</title>
        <authorList>
            <person name="Dluhosova J."/>
            <person name="Istvanek J."/>
            <person name="Nedelnik J."/>
            <person name="Repkova J."/>
        </authorList>
    </citation>
    <scope>NUCLEOTIDE SEQUENCE [LARGE SCALE GENOMIC DNA]</scope>
    <source>
        <strain evidence="2">cv. 10/8</strain>
        <tissue evidence="1">Leaf</tissue>
    </source>
</reference>